<feature type="domain" description="FH2" evidence="8">
    <location>
        <begin position="684"/>
        <end position="1075"/>
    </location>
</feature>
<evidence type="ECO:0000259" key="7">
    <source>
        <dbReference type="PROSITE" id="PS51232"/>
    </source>
</evidence>
<proteinExistence type="inferred from homology"/>
<feature type="region of interest" description="Disordered" evidence="4">
    <location>
        <begin position="574"/>
        <end position="685"/>
    </location>
</feature>
<feature type="non-terminal residue" evidence="9">
    <location>
        <position position="1"/>
    </location>
</feature>
<dbReference type="SMART" id="SM01140">
    <property type="entry name" value="Drf_GBD"/>
    <property type="match status" value="1"/>
</dbReference>
<dbReference type="Pfam" id="PF02181">
    <property type="entry name" value="FH2"/>
    <property type="match status" value="1"/>
</dbReference>
<dbReference type="InterPro" id="IPR051412">
    <property type="entry name" value="Formin_Homology_Diaphanous_sf"/>
</dbReference>
<evidence type="ECO:0008006" key="10">
    <source>
        <dbReference type="Google" id="ProtNLM"/>
    </source>
</evidence>
<keyword evidence="5" id="KW-0472">Membrane</keyword>
<gene>
    <name evidence="9" type="ORF">M514_12297</name>
</gene>
<evidence type="ECO:0000256" key="5">
    <source>
        <dbReference type="SAM" id="Phobius"/>
    </source>
</evidence>
<dbReference type="PANTHER" id="PTHR45691">
    <property type="entry name" value="PROTEIN DIAPHANOUS"/>
    <property type="match status" value="1"/>
</dbReference>
<evidence type="ECO:0000259" key="6">
    <source>
        <dbReference type="PROSITE" id="PS51231"/>
    </source>
</evidence>
<evidence type="ECO:0000256" key="4">
    <source>
        <dbReference type="SAM" id="MobiDB-lite"/>
    </source>
</evidence>
<dbReference type="Gene3D" id="1.20.58.2220">
    <property type="entry name" value="Formin, FH2 domain"/>
    <property type="match status" value="1"/>
</dbReference>
<dbReference type="PROSITE" id="PS51232">
    <property type="entry name" value="GBD_FH3"/>
    <property type="match status" value="1"/>
</dbReference>
<dbReference type="Gene3D" id="1.25.10.10">
    <property type="entry name" value="Leucine-rich Repeat Variant"/>
    <property type="match status" value="1"/>
</dbReference>
<keyword evidence="5" id="KW-0812">Transmembrane</keyword>
<dbReference type="InterPro" id="IPR044933">
    <property type="entry name" value="DIA_GBD_sf"/>
</dbReference>
<dbReference type="AlphaFoldDB" id="A0A085MXA5"/>
<dbReference type="GO" id="GO:0005884">
    <property type="term" value="C:actin filament"/>
    <property type="evidence" value="ECO:0007669"/>
    <property type="project" value="TreeGrafter"/>
</dbReference>
<feature type="region of interest" description="Disordered" evidence="4">
    <location>
        <begin position="1122"/>
        <end position="1195"/>
    </location>
</feature>
<dbReference type="InterPro" id="IPR016024">
    <property type="entry name" value="ARM-type_fold"/>
</dbReference>
<feature type="transmembrane region" description="Helical" evidence="5">
    <location>
        <begin position="23"/>
        <end position="43"/>
    </location>
</feature>
<dbReference type="Gene3D" id="6.10.30.30">
    <property type="match status" value="1"/>
</dbReference>
<dbReference type="Proteomes" id="UP000030758">
    <property type="component" value="Unassembled WGS sequence"/>
</dbReference>
<dbReference type="SUPFAM" id="SSF48371">
    <property type="entry name" value="ARM repeat"/>
    <property type="match status" value="1"/>
</dbReference>
<accession>A0A085MXA5</accession>
<dbReference type="InterPro" id="IPR011989">
    <property type="entry name" value="ARM-like"/>
</dbReference>
<feature type="compositionally biased region" description="Low complexity" evidence="4">
    <location>
        <begin position="1170"/>
        <end position="1181"/>
    </location>
</feature>
<dbReference type="Gene3D" id="1.10.20.40">
    <property type="entry name" value="Formin, diaphanous GTPase-binding domain"/>
    <property type="match status" value="1"/>
</dbReference>
<dbReference type="InterPro" id="IPR010473">
    <property type="entry name" value="GTPase-bd"/>
</dbReference>
<feature type="domain" description="DAD" evidence="6">
    <location>
        <begin position="1095"/>
        <end position="1133"/>
    </location>
</feature>
<evidence type="ECO:0000313" key="9">
    <source>
        <dbReference type="EMBL" id="KFD61851.1"/>
    </source>
</evidence>
<protein>
    <recommendedName>
        <fullName evidence="10">FH2 domain-containing protein</fullName>
    </recommendedName>
</protein>
<dbReference type="InterPro" id="IPR042201">
    <property type="entry name" value="FH2_Formin_sf"/>
</dbReference>
<dbReference type="SUPFAM" id="SSF101447">
    <property type="entry name" value="Formin homology 2 domain (FH2 domain)"/>
    <property type="match status" value="1"/>
</dbReference>
<dbReference type="InterPro" id="IPR014767">
    <property type="entry name" value="DAD_dom"/>
</dbReference>
<dbReference type="PANTHER" id="PTHR45691:SF6">
    <property type="entry name" value="PROTEIN DIAPHANOUS"/>
    <property type="match status" value="1"/>
</dbReference>
<dbReference type="InterPro" id="IPR014768">
    <property type="entry name" value="GBD/FH3_dom"/>
</dbReference>
<dbReference type="GO" id="GO:0030041">
    <property type="term" value="P:actin filament polymerization"/>
    <property type="evidence" value="ECO:0007669"/>
    <property type="project" value="TreeGrafter"/>
</dbReference>
<dbReference type="InterPro" id="IPR010472">
    <property type="entry name" value="FH3_dom"/>
</dbReference>
<feature type="transmembrane region" description="Helical" evidence="5">
    <location>
        <begin position="55"/>
        <end position="75"/>
    </location>
</feature>
<dbReference type="Pfam" id="PF06371">
    <property type="entry name" value="Drf_GBD"/>
    <property type="match status" value="1"/>
</dbReference>
<keyword evidence="2 3" id="KW-0175">Coiled coil</keyword>
<dbReference type="Gene3D" id="1.10.238.150">
    <property type="entry name" value="Formin, FH3 diaphanous domain"/>
    <property type="match status" value="1"/>
</dbReference>
<evidence type="ECO:0000256" key="1">
    <source>
        <dbReference type="ARBA" id="ARBA00008214"/>
    </source>
</evidence>
<evidence type="ECO:0000256" key="3">
    <source>
        <dbReference type="SAM" id="Coils"/>
    </source>
</evidence>
<dbReference type="SMART" id="SM00498">
    <property type="entry name" value="FH2"/>
    <property type="match status" value="1"/>
</dbReference>
<comment type="similarity">
    <text evidence="1">Belongs to the formin homology family. Diaphanous subfamily.</text>
</comment>
<feature type="domain" description="GBD/FH3" evidence="7">
    <location>
        <begin position="131"/>
        <end position="497"/>
    </location>
</feature>
<keyword evidence="5" id="KW-1133">Transmembrane helix</keyword>
<dbReference type="PROSITE" id="PS51444">
    <property type="entry name" value="FH2"/>
    <property type="match status" value="1"/>
</dbReference>
<feature type="coiled-coil region" evidence="3">
    <location>
        <begin position="1061"/>
        <end position="1089"/>
    </location>
</feature>
<dbReference type="SMART" id="SM01139">
    <property type="entry name" value="Drf_FH3"/>
    <property type="match status" value="1"/>
</dbReference>
<dbReference type="EMBL" id="KL367609">
    <property type="protein sequence ID" value="KFD61851.1"/>
    <property type="molecule type" value="Genomic_DNA"/>
</dbReference>
<dbReference type="GO" id="GO:0031267">
    <property type="term" value="F:small GTPase binding"/>
    <property type="evidence" value="ECO:0007669"/>
    <property type="project" value="InterPro"/>
</dbReference>
<feature type="compositionally biased region" description="Pro residues" evidence="4">
    <location>
        <begin position="617"/>
        <end position="628"/>
    </location>
</feature>
<name>A0A085MXA5_9BILA</name>
<organism evidence="9">
    <name type="scientific">Trichuris suis</name>
    <name type="common">pig whipworm</name>
    <dbReference type="NCBI Taxonomy" id="68888"/>
    <lineage>
        <taxon>Eukaryota</taxon>
        <taxon>Metazoa</taxon>
        <taxon>Ecdysozoa</taxon>
        <taxon>Nematoda</taxon>
        <taxon>Enoplea</taxon>
        <taxon>Dorylaimia</taxon>
        <taxon>Trichinellida</taxon>
        <taxon>Trichuridae</taxon>
        <taxon>Trichuris</taxon>
    </lineage>
</organism>
<feature type="compositionally biased region" description="Low complexity" evidence="4">
    <location>
        <begin position="669"/>
        <end position="681"/>
    </location>
</feature>
<dbReference type="GO" id="GO:0003779">
    <property type="term" value="F:actin binding"/>
    <property type="evidence" value="ECO:0007669"/>
    <property type="project" value="InterPro"/>
</dbReference>
<dbReference type="PROSITE" id="PS51231">
    <property type="entry name" value="DAD"/>
    <property type="match status" value="1"/>
</dbReference>
<dbReference type="Gene3D" id="1.20.58.630">
    <property type="match status" value="1"/>
</dbReference>
<sequence length="1207" mass="135616">LRFICDASASATGLPCNQRSTRVVSFFVISSSLFCFSFVRCAMQPGGRDKSWSFVYFRMYPFCSFYSSLDIVFFFKFGKVSGSFRSHNKARQHRRMPSDLSHDHFNETEHSVDDMYQSTTSLPTLPSHFDIDSLDRVQVEAIFEDMLEDMNLTESKKEPLRQASLEQKRVMISQKIRTDQTVRGGKVKCDDPADYIKILSSVENADKLLATLRSLRVALSNNPISWIKQFGRQGLNMLLGILSWTSQNDGQLVFQQSEHECVKCLRAFMNNNYGLGQMLSHPDSCRTLVQSLSVDVQSTMIDVVKLLAAICVVPARNDGAQSGHEKVLEALSCPNDSDSRKKLAPILSALAITDNPALQNACMQLVNAIVIISDDLDLRLHLSNDFMRAGLADLIEVLEASESEDLKLQVKIFTEHRDADLEDLYQQHENLRVEMDTPRKCYDMLERSLSNTPTALPFLSILQHLLLVRGDEQTKTAYFKLIEEMVSYTVLNRSCYDYGYQQNKRFSLNIEDVLEKVMEGNRYESMERPLSSDMRHKLELLITEKQELQAKLAQVLEKMVEYEAEANSLRKYIDSDGNNSLPPMTEPLSPGTVQFLSRSDSLKSKGKLDAQGVVPSAAPPPPPPPPVPRSGSTGIPPPPPPPPGPGSMVPPPPPPMLANSTVRFPPVGSSATSAPPSFPSFLKQKQPYKPETTLRKVNWRIIKPSELSEHAFWTRSEEDKLKSDDLFKILELQFSTANAVSGVNKTNIRKAKTLQVLEQKAGQALDILQGSTKMSAVEWKKAILEIDESVLSESALQQLIINLPDGESVEKLKAFSDRLDSLADVEQFVVTLVSIRRLKPRLQCICFKLKFGEMVDDIKPSIVAVTAACEEVRTSKGFSIFLELLLLVGNYMNSSSKASLAYGYHFQILSKLTEIRSVDQSKTLMHVLIDVMGNRCPKELRFTEDFIHVKAAADVSPDVLAANLKEMQLSIQLVENELKLFQSQCENDRFEKLMSNFLSEAREKHQLLAKMHEKMLDAYNSLMKYFAFDPKKYTIGLFFGDLSNFKAVYENVLKENEEIRMRQQRLLQAEAARRLAEQERQDRQKQKIKLLAMTHDNEEGVMDSLLEALSTGQAFPQRFKTPGVESHARRKHARAHGSSSAFAVNRDRADASPNVATTGTVKKVRRAAKQPKATPQQAARPSDSGKLSDGIAGATDLTDLLRRLREA</sequence>
<evidence type="ECO:0000256" key="2">
    <source>
        <dbReference type="ARBA" id="ARBA00023054"/>
    </source>
</evidence>
<feature type="compositionally biased region" description="Pro residues" evidence="4">
    <location>
        <begin position="635"/>
        <end position="656"/>
    </location>
</feature>
<dbReference type="Pfam" id="PF06367">
    <property type="entry name" value="Drf_FH3"/>
    <property type="match status" value="1"/>
</dbReference>
<feature type="coiled-coil region" evidence="3">
    <location>
        <begin position="531"/>
        <end position="572"/>
    </location>
</feature>
<dbReference type="InterPro" id="IPR015425">
    <property type="entry name" value="FH2_Formin"/>
</dbReference>
<reference evidence="9" key="1">
    <citation type="journal article" date="2014" name="Nat. Genet.">
        <title>Genome and transcriptome of the porcine whipworm Trichuris suis.</title>
        <authorList>
            <person name="Jex A.R."/>
            <person name="Nejsum P."/>
            <person name="Schwarz E.M."/>
            <person name="Hu L."/>
            <person name="Young N.D."/>
            <person name="Hall R.S."/>
            <person name="Korhonen P.K."/>
            <person name="Liao S."/>
            <person name="Thamsborg S."/>
            <person name="Xia J."/>
            <person name="Xu P."/>
            <person name="Wang S."/>
            <person name="Scheerlinck J.P."/>
            <person name="Hofmann A."/>
            <person name="Sternberg P.W."/>
            <person name="Wang J."/>
            <person name="Gasser R.B."/>
        </authorList>
    </citation>
    <scope>NUCLEOTIDE SEQUENCE [LARGE SCALE GENOMIC DNA]</scope>
    <source>
        <strain evidence="9">DCEP-RM93F</strain>
    </source>
</reference>
<evidence type="ECO:0000259" key="8">
    <source>
        <dbReference type="PROSITE" id="PS51444"/>
    </source>
</evidence>